<keyword evidence="5 7" id="KW-0472">Membrane</keyword>
<proteinExistence type="inferred from homology"/>
<evidence type="ECO:0000256" key="2">
    <source>
        <dbReference type="ARBA" id="ARBA00022475"/>
    </source>
</evidence>
<feature type="transmembrane region" description="Helical" evidence="7">
    <location>
        <begin position="427"/>
        <end position="450"/>
    </location>
</feature>
<organism evidence="9 10">
    <name type="scientific">Streptomyces coacervatus</name>
    <dbReference type="NCBI Taxonomy" id="647381"/>
    <lineage>
        <taxon>Bacteria</taxon>
        <taxon>Bacillati</taxon>
        <taxon>Actinomycetota</taxon>
        <taxon>Actinomycetes</taxon>
        <taxon>Kitasatosporales</taxon>
        <taxon>Streptomycetaceae</taxon>
        <taxon>Streptomyces</taxon>
    </lineage>
</organism>
<evidence type="ECO:0000256" key="1">
    <source>
        <dbReference type="ARBA" id="ARBA00004651"/>
    </source>
</evidence>
<feature type="transmembrane region" description="Helical" evidence="7">
    <location>
        <begin position="657"/>
        <end position="681"/>
    </location>
</feature>
<dbReference type="Pfam" id="PF02687">
    <property type="entry name" value="FtsX"/>
    <property type="match status" value="2"/>
</dbReference>
<evidence type="ECO:0000256" key="6">
    <source>
        <dbReference type="ARBA" id="ARBA00038076"/>
    </source>
</evidence>
<keyword evidence="3 7" id="KW-0812">Transmembrane</keyword>
<evidence type="ECO:0000313" key="10">
    <source>
        <dbReference type="Proteomes" id="UP001501009"/>
    </source>
</evidence>
<dbReference type="RefSeq" id="WP_275770349.1">
    <property type="nucleotide sequence ID" value="NZ_BAABDE010000002.1"/>
</dbReference>
<feature type="transmembrane region" description="Helical" evidence="7">
    <location>
        <begin position="305"/>
        <end position="326"/>
    </location>
</feature>
<feature type="domain" description="ABC3 transporter permease C-terminal" evidence="8">
    <location>
        <begin position="260"/>
        <end position="375"/>
    </location>
</feature>
<feature type="transmembrane region" description="Helical" evidence="7">
    <location>
        <begin position="748"/>
        <end position="773"/>
    </location>
</feature>
<comment type="subcellular location">
    <subcellularLocation>
        <location evidence="1">Cell membrane</location>
        <topology evidence="1">Multi-pass membrane protein</topology>
    </subcellularLocation>
</comment>
<dbReference type="InterPro" id="IPR050250">
    <property type="entry name" value="Macrolide_Exporter_MacB"/>
</dbReference>
<comment type="similarity">
    <text evidence="6">Belongs to the ABC-4 integral membrane protein family.</text>
</comment>
<feature type="transmembrane region" description="Helical" evidence="7">
    <location>
        <begin position="254"/>
        <end position="284"/>
    </location>
</feature>
<comment type="caution">
    <text evidence="9">The sequence shown here is derived from an EMBL/GenBank/DDBJ whole genome shotgun (WGS) entry which is preliminary data.</text>
</comment>
<dbReference type="Proteomes" id="UP001501009">
    <property type="component" value="Unassembled WGS sequence"/>
</dbReference>
<name>A0ABP7GQX8_9ACTN</name>
<keyword evidence="10" id="KW-1185">Reference proteome</keyword>
<evidence type="ECO:0000256" key="4">
    <source>
        <dbReference type="ARBA" id="ARBA00022989"/>
    </source>
</evidence>
<accession>A0ABP7GQX8</accession>
<keyword evidence="2" id="KW-1003">Cell membrane</keyword>
<dbReference type="EMBL" id="BAABDE010000002">
    <property type="protein sequence ID" value="GAA3773526.1"/>
    <property type="molecule type" value="Genomic_DNA"/>
</dbReference>
<sequence>MSALSKVVRAGVGRRRVQTVVMILTTMMAVTASVLAAGLLVATQASFDQSFDGQRGAHLTVQYDRSKATAAQIAATAHVSGVTASAGPYPVLSLQPHVGANNDGMPVGDKLAPMVIVGRASTGGPVDRLRITDGRWASKPGEVVLTATNAPFGVGGHMTFPDLPGKPTLTVVGLARSAGGSSEAWVSPAQLAALTPAGTTPDEQMLYRFRSADTDAEITADRVALAAAVPNGSMTQAASYLKIKMSADKTSATFVPFVVSFGVLGLCMSILIIGIVVSGAVAAATRRIGILKSLGFTPEQVVRAYVGQALIPAGIGTGLGVVLGNLLAIPVLNDAGGALGVGAVTIAPWIDIAIPALALGAVVATALPPALRAGRLRTIEAIAVGRTPQAGRGRVIRRLLGRLPLPRSLSLGLANPFNRPSRSMTMAAAVVLGTIGVTFGVGLAISLSAIQSDLNRRSPGAAVVQLFGPPAPPAPGGGTGQPVKKADATSIAALIRNQSGTRRYFSTGQTRVGVAGLAGTTNVIAYDGESSWGSYRMLAGRWFHGTGEAVAPSGFLTATGKHIGDTIQLTDNGRSAPVRIVGEVFAMQQVLLTDKSSLAGLNAYILPQSVQFNIDLTRGTSQQSYLDSLNTALGPYNLTAQPNNAQVGSMLIAMDSLAAMLTLMLVAVAGLGVLNTVVLDTRERVHDFGVFKALGMTPKQTIVMVITSVAGIGLLAGVIGVPIGIALHDSVVPVMGRAAGTSIPVDDIAIYHLPVLLPLILGGLVIATVGALLPAGWAARTGTATALRTE</sequence>
<feature type="transmembrane region" description="Helical" evidence="7">
    <location>
        <begin position="20"/>
        <end position="42"/>
    </location>
</feature>
<dbReference type="PANTHER" id="PTHR30572">
    <property type="entry name" value="MEMBRANE COMPONENT OF TRANSPORTER-RELATED"/>
    <property type="match status" value="1"/>
</dbReference>
<keyword evidence="4 7" id="KW-1133">Transmembrane helix</keyword>
<evidence type="ECO:0000259" key="8">
    <source>
        <dbReference type="Pfam" id="PF02687"/>
    </source>
</evidence>
<protein>
    <recommendedName>
        <fullName evidence="8">ABC3 transporter permease C-terminal domain-containing protein</fullName>
    </recommendedName>
</protein>
<dbReference type="PANTHER" id="PTHR30572:SF4">
    <property type="entry name" value="ABC TRANSPORTER PERMEASE YTRF"/>
    <property type="match status" value="1"/>
</dbReference>
<gene>
    <name evidence="9" type="ORF">GCM10022403_005800</name>
</gene>
<evidence type="ECO:0000313" key="9">
    <source>
        <dbReference type="EMBL" id="GAA3773526.1"/>
    </source>
</evidence>
<evidence type="ECO:0000256" key="5">
    <source>
        <dbReference type="ARBA" id="ARBA00023136"/>
    </source>
</evidence>
<feature type="transmembrane region" description="Helical" evidence="7">
    <location>
        <begin position="702"/>
        <end position="728"/>
    </location>
</feature>
<feature type="transmembrane region" description="Helical" evidence="7">
    <location>
        <begin position="346"/>
        <end position="367"/>
    </location>
</feature>
<evidence type="ECO:0000256" key="3">
    <source>
        <dbReference type="ARBA" id="ARBA00022692"/>
    </source>
</evidence>
<evidence type="ECO:0000256" key="7">
    <source>
        <dbReference type="SAM" id="Phobius"/>
    </source>
</evidence>
<feature type="domain" description="ABC3 transporter permease C-terminal" evidence="8">
    <location>
        <begin position="660"/>
        <end position="781"/>
    </location>
</feature>
<reference evidence="10" key="1">
    <citation type="journal article" date="2019" name="Int. J. Syst. Evol. Microbiol.">
        <title>The Global Catalogue of Microorganisms (GCM) 10K type strain sequencing project: providing services to taxonomists for standard genome sequencing and annotation.</title>
        <authorList>
            <consortium name="The Broad Institute Genomics Platform"/>
            <consortium name="The Broad Institute Genome Sequencing Center for Infectious Disease"/>
            <person name="Wu L."/>
            <person name="Ma J."/>
        </authorList>
    </citation>
    <scope>NUCLEOTIDE SEQUENCE [LARGE SCALE GENOMIC DNA]</scope>
    <source>
        <strain evidence="10">JCM 17138</strain>
    </source>
</reference>
<dbReference type="InterPro" id="IPR003838">
    <property type="entry name" value="ABC3_permease_C"/>
</dbReference>